<dbReference type="PROSITE" id="PS50110">
    <property type="entry name" value="RESPONSE_REGULATORY"/>
    <property type="match status" value="1"/>
</dbReference>
<proteinExistence type="evidence at transcript level"/>
<dbReference type="SMART" id="SM00448">
    <property type="entry name" value="REC"/>
    <property type="match status" value="1"/>
</dbReference>
<dbReference type="InterPro" id="IPR001789">
    <property type="entry name" value="Sig_transdc_resp-reg_receiver"/>
</dbReference>
<comment type="induction">
    <text evidence="2">By nitrogen starvation.</text>
</comment>
<feature type="modified residue" description="4-aspartylphosphate" evidence="3">
    <location>
        <position position="341"/>
    </location>
</feature>
<accession>A0A9E3H5V8</accession>
<dbReference type="EMBL" id="JAHHHW010000068">
    <property type="protein sequence ID" value="MBW4431403.1"/>
    <property type="molecule type" value="Genomic_DNA"/>
</dbReference>
<gene>
    <name evidence="5" type="ORF">KME28_06655</name>
</gene>
<dbReference type="AlphaFoldDB" id="A0A9E3H5V8"/>
<dbReference type="InterPro" id="IPR011006">
    <property type="entry name" value="CheY-like_superfamily"/>
</dbReference>
<protein>
    <recommendedName>
        <fullName evidence="2">Protein PatA</fullName>
    </recommendedName>
</protein>
<evidence type="ECO:0000313" key="6">
    <source>
        <dbReference type="Proteomes" id="UP000813215"/>
    </source>
</evidence>
<evidence type="ECO:0000313" key="5">
    <source>
        <dbReference type="EMBL" id="MBW4431403.1"/>
    </source>
</evidence>
<feature type="domain" description="Response regulatory" evidence="4">
    <location>
        <begin position="292"/>
        <end position="408"/>
    </location>
</feature>
<keyword evidence="1 3" id="KW-0597">Phosphoprotein</keyword>
<organism evidence="5 6">
    <name type="scientific">Pelatocladus maniniholoensis HA4357-MV3</name>
    <dbReference type="NCBI Taxonomy" id="1117104"/>
    <lineage>
        <taxon>Bacteria</taxon>
        <taxon>Bacillati</taxon>
        <taxon>Cyanobacteriota</taxon>
        <taxon>Cyanophyceae</taxon>
        <taxon>Nostocales</taxon>
        <taxon>Nostocaceae</taxon>
        <taxon>Pelatocladus</taxon>
    </lineage>
</organism>
<dbReference type="PIRSF" id="PIRSF005897">
    <property type="entry name" value="RR_PatA"/>
    <property type="match status" value="1"/>
</dbReference>
<comment type="caution">
    <text evidence="5">The sequence shown here is derived from an EMBL/GenBank/DDBJ whole genome shotgun (WGS) entry which is preliminary data.</text>
</comment>
<keyword evidence="2" id="KW-0364">Heterocyst</keyword>
<dbReference type="PANTHER" id="PTHR44591">
    <property type="entry name" value="STRESS RESPONSE REGULATOR PROTEIN 1"/>
    <property type="match status" value="1"/>
</dbReference>
<dbReference type="GO" id="GO:0030428">
    <property type="term" value="C:cell septum"/>
    <property type="evidence" value="ECO:0007669"/>
    <property type="project" value="UniProtKB-SubCell"/>
</dbReference>
<dbReference type="InterPro" id="IPR050595">
    <property type="entry name" value="Bact_response_regulator"/>
</dbReference>
<dbReference type="InterPro" id="IPR024186">
    <property type="entry name" value="Sig_transdc_resp-reg_PatA"/>
</dbReference>
<keyword evidence="2" id="KW-0902">Two-component regulatory system</keyword>
<comment type="function">
    <text evidence="2">Controls heterocyst pattern formation.</text>
</comment>
<evidence type="ECO:0000256" key="1">
    <source>
        <dbReference type="ARBA" id="ARBA00022553"/>
    </source>
</evidence>
<dbReference type="SUPFAM" id="SSF52172">
    <property type="entry name" value="CheY-like"/>
    <property type="match status" value="1"/>
</dbReference>
<reference evidence="5" key="1">
    <citation type="submission" date="2021-05" db="EMBL/GenBank/DDBJ databases">
        <authorList>
            <person name="Pietrasiak N."/>
            <person name="Ward R."/>
            <person name="Stajich J.E."/>
            <person name="Kurbessoian T."/>
        </authorList>
    </citation>
    <scope>NUCLEOTIDE SEQUENCE</scope>
    <source>
        <strain evidence="5">HA4357-MV3</strain>
    </source>
</reference>
<dbReference type="Proteomes" id="UP000813215">
    <property type="component" value="Unassembled WGS sequence"/>
</dbReference>
<dbReference type="GO" id="GO:0000160">
    <property type="term" value="P:phosphorelay signal transduction system"/>
    <property type="evidence" value="ECO:0007669"/>
    <property type="project" value="UniProtKB-KW"/>
</dbReference>
<evidence type="ECO:0000259" key="4">
    <source>
        <dbReference type="PROSITE" id="PS50110"/>
    </source>
</evidence>
<dbReference type="PANTHER" id="PTHR44591:SF23">
    <property type="entry name" value="CHEY SUBFAMILY"/>
    <property type="match status" value="1"/>
</dbReference>
<dbReference type="Pfam" id="PF00072">
    <property type="entry name" value="Response_reg"/>
    <property type="match status" value="1"/>
</dbReference>
<evidence type="ECO:0000256" key="2">
    <source>
        <dbReference type="PIRNR" id="PIRNR005897"/>
    </source>
</evidence>
<dbReference type="GO" id="GO:0043158">
    <property type="term" value="P:heterocyst development"/>
    <property type="evidence" value="ECO:0007669"/>
    <property type="project" value="UniProtKB-KW"/>
</dbReference>
<reference evidence="5" key="2">
    <citation type="journal article" date="2022" name="Microbiol. Resour. Announc.">
        <title>Metagenome Sequencing to Explore Phylogenomics of Terrestrial Cyanobacteria.</title>
        <authorList>
            <person name="Ward R.D."/>
            <person name="Stajich J.E."/>
            <person name="Johansen J.R."/>
            <person name="Huntemann M."/>
            <person name="Clum A."/>
            <person name="Foster B."/>
            <person name="Foster B."/>
            <person name="Roux S."/>
            <person name="Palaniappan K."/>
            <person name="Varghese N."/>
            <person name="Mukherjee S."/>
            <person name="Reddy T.B.K."/>
            <person name="Daum C."/>
            <person name="Copeland A."/>
            <person name="Chen I.A."/>
            <person name="Ivanova N.N."/>
            <person name="Kyrpides N.C."/>
            <person name="Shapiro N."/>
            <person name="Eloe-Fadrosh E.A."/>
            <person name="Pietrasiak N."/>
        </authorList>
    </citation>
    <scope>NUCLEOTIDE SEQUENCE</scope>
    <source>
        <strain evidence="5">HA4357-MV3</strain>
    </source>
</reference>
<dbReference type="Gene3D" id="3.40.50.2300">
    <property type="match status" value="1"/>
</dbReference>
<evidence type="ECO:0000256" key="3">
    <source>
        <dbReference type="PROSITE-ProRule" id="PRU00169"/>
    </source>
</evidence>
<sequence length="410" mass="46387">MIASRAELPQMILTRLTEELDNLSKNGSNGVLILYNHTVVWNLYFNGGKLVYATGGMHPVRRWNRALKQHCPNWQWNVESSVLSDDNQSWECHLLAQGISQRKLSAIQTKLVIRSIVQECFFEISNYRDLKNNWTPTQKDIFHLPQLIALSSWEILSVFTKATNTQQKWQAAGLDHLSPSLAPVLTSTVDSQIIPVSDKKYFNSDFTLWDIALEQEKSVVEVALYLIPWVDKGILELQKIPDLPLPTIKKIVAATPPSLENKSITSVQKSAQESAQKSIQESIDKSTQKQPLIACIDDSPVLAYALRKILIPAGYQMLSIPEPMRGFSQLIEHKPDLILLDLLLPNADGYSICKFLRDTPTFRNTPIIFLTERNNPIDRAHAMLVGATEFLGKPPQPEELLQMLHKYLGQ</sequence>
<comment type="subcellular location">
    <subcellularLocation>
        <location evidence="2">Cell septum</location>
    </subcellularLocation>
</comment>
<name>A0A9E3H5V8_9NOST</name>